<feature type="domain" description="Leucine zipper with capping helix" evidence="9">
    <location>
        <begin position="149"/>
        <end position="200"/>
    </location>
</feature>
<dbReference type="PANTHER" id="PTHR15938:SF0">
    <property type="entry name" value="HOMOLOGOUS-PAIRING PROTEIN 2 HOMOLOG"/>
    <property type="match status" value="1"/>
</dbReference>
<evidence type="ECO:0000256" key="3">
    <source>
        <dbReference type="ARBA" id="ARBA00016093"/>
    </source>
</evidence>
<keyword evidence="11" id="KW-1185">Reference proteome</keyword>
<organism evidence="10 11">
    <name type="scientific">Clavelina lepadiformis</name>
    <name type="common">Light-bulb sea squirt</name>
    <name type="synonym">Ascidia lepadiformis</name>
    <dbReference type="NCBI Taxonomy" id="159417"/>
    <lineage>
        <taxon>Eukaryota</taxon>
        <taxon>Metazoa</taxon>
        <taxon>Chordata</taxon>
        <taxon>Tunicata</taxon>
        <taxon>Ascidiacea</taxon>
        <taxon>Aplousobranchia</taxon>
        <taxon>Clavelinidae</taxon>
        <taxon>Clavelina</taxon>
    </lineage>
</organism>
<name>A0ABP0H4J5_CLALP</name>
<keyword evidence="7" id="KW-0469">Meiosis</keyword>
<dbReference type="Pfam" id="PF18517">
    <property type="entry name" value="LZ3wCH"/>
    <property type="match status" value="1"/>
</dbReference>
<proteinExistence type="inferred from homology"/>
<evidence type="ECO:0000256" key="4">
    <source>
        <dbReference type="ARBA" id="ARBA00023054"/>
    </source>
</evidence>
<dbReference type="EMBL" id="CAWYQH010000174">
    <property type="protein sequence ID" value="CAK8698473.1"/>
    <property type="molecule type" value="Genomic_DNA"/>
</dbReference>
<dbReference type="InterPro" id="IPR040661">
    <property type="entry name" value="LZ3wCH"/>
</dbReference>
<evidence type="ECO:0000313" key="11">
    <source>
        <dbReference type="Proteomes" id="UP001642483"/>
    </source>
</evidence>
<keyword evidence="4" id="KW-0175">Coiled coil</keyword>
<evidence type="ECO:0000256" key="2">
    <source>
        <dbReference type="ARBA" id="ARBA00007922"/>
    </source>
</evidence>
<dbReference type="Proteomes" id="UP001642483">
    <property type="component" value="Unassembled WGS sequence"/>
</dbReference>
<evidence type="ECO:0000256" key="7">
    <source>
        <dbReference type="ARBA" id="ARBA00023254"/>
    </source>
</evidence>
<dbReference type="PANTHER" id="PTHR15938">
    <property type="entry name" value="TBP-1 INTERACTING PROTEIN"/>
    <property type="match status" value="1"/>
</dbReference>
<feature type="domain" description="Homologous-pairing protein 2 winged helix" evidence="8">
    <location>
        <begin position="4"/>
        <end position="64"/>
    </location>
</feature>
<evidence type="ECO:0000256" key="5">
    <source>
        <dbReference type="ARBA" id="ARBA00023172"/>
    </source>
</evidence>
<keyword evidence="6" id="KW-0539">Nucleus</keyword>
<protein>
    <recommendedName>
        <fullName evidence="3">Homologous-pairing protein 2 homolog</fullName>
    </recommendedName>
</protein>
<comment type="caution">
    <text evidence="10">The sequence shown here is derived from an EMBL/GenBank/DDBJ whole genome shotgun (WGS) entry which is preliminary data.</text>
</comment>
<evidence type="ECO:0000256" key="6">
    <source>
        <dbReference type="ARBA" id="ARBA00023242"/>
    </source>
</evidence>
<dbReference type="Gene3D" id="1.10.10.10">
    <property type="entry name" value="Winged helix-like DNA-binding domain superfamily/Winged helix DNA-binding domain"/>
    <property type="match status" value="1"/>
</dbReference>
<evidence type="ECO:0000259" key="9">
    <source>
        <dbReference type="Pfam" id="PF18517"/>
    </source>
</evidence>
<dbReference type="InterPro" id="IPR010776">
    <property type="entry name" value="Hop2_WH_dom"/>
</dbReference>
<comment type="similarity">
    <text evidence="2">Belongs to the HOP2 family.</text>
</comment>
<accession>A0ABP0H4J5</accession>
<comment type="subcellular location">
    <subcellularLocation>
        <location evidence="1">Nucleus</location>
    </subcellularLocation>
</comment>
<keyword evidence="5" id="KW-0233">DNA recombination</keyword>
<evidence type="ECO:0000256" key="1">
    <source>
        <dbReference type="ARBA" id="ARBA00004123"/>
    </source>
</evidence>
<dbReference type="Pfam" id="PF07106">
    <property type="entry name" value="WHD_TBPIP"/>
    <property type="match status" value="1"/>
</dbReference>
<gene>
    <name evidence="10" type="ORF">CVLEPA_LOCUS31915</name>
</gene>
<dbReference type="InterPro" id="IPR036388">
    <property type="entry name" value="WH-like_DNA-bd_sf"/>
</dbReference>
<evidence type="ECO:0000313" key="10">
    <source>
        <dbReference type="EMBL" id="CAK8698473.1"/>
    </source>
</evidence>
<reference evidence="10 11" key="1">
    <citation type="submission" date="2024-02" db="EMBL/GenBank/DDBJ databases">
        <authorList>
            <person name="Daric V."/>
            <person name="Darras S."/>
        </authorList>
    </citation>
    <scope>NUCLEOTIDE SEQUENCE [LARGE SCALE GENOMIC DNA]</scope>
</reference>
<sequence length="208" mass="23708">MSNEAEKDILEYMKSQNRPYSASDVFLNLHKKHGKTAVVKAMENLSEQGKLLEKVYGKSKIYVVHQSQFPEVADIDLQKLDEEVTKLDRQITDTNSRFATVNAECQKVQASLTTSKVLANIEIINSEIEILEKRLAELKCNGPCMDPVKKNTMVDEHKLNISQWRKRKKMTTDLMNAVLEGYPKSKRQFLEEVGLETDESCSVSLPQT</sequence>
<evidence type="ECO:0000259" key="8">
    <source>
        <dbReference type="Pfam" id="PF07106"/>
    </source>
</evidence>